<organism evidence="1 2">
    <name type="scientific">Acaulospora colombiana</name>
    <dbReference type="NCBI Taxonomy" id="27376"/>
    <lineage>
        <taxon>Eukaryota</taxon>
        <taxon>Fungi</taxon>
        <taxon>Fungi incertae sedis</taxon>
        <taxon>Mucoromycota</taxon>
        <taxon>Glomeromycotina</taxon>
        <taxon>Glomeromycetes</taxon>
        <taxon>Diversisporales</taxon>
        <taxon>Acaulosporaceae</taxon>
        <taxon>Acaulospora</taxon>
    </lineage>
</organism>
<dbReference type="EMBL" id="CAJVPT010035242">
    <property type="protein sequence ID" value="CAG8710754.1"/>
    <property type="molecule type" value="Genomic_DNA"/>
</dbReference>
<evidence type="ECO:0000313" key="1">
    <source>
        <dbReference type="EMBL" id="CAG8710754.1"/>
    </source>
</evidence>
<feature type="non-terminal residue" evidence="1">
    <location>
        <position position="1"/>
    </location>
</feature>
<sequence length="100" mass="10791">NETATAAVLLPRLRYCETCSTALAVSFNEAIAVRRSPPECADMSSTSSQVHKFFGKRVSMEGRGLNPSLSLDFPGGPTSLDPPHLNILKSSDQPQLQDET</sequence>
<name>A0ACA9PIH7_9GLOM</name>
<accession>A0ACA9PIH7</accession>
<keyword evidence="2" id="KW-1185">Reference proteome</keyword>
<reference evidence="1" key="1">
    <citation type="submission" date="2021-06" db="EMBL/GenBank/DDBJ databases">
        <authorList>
            <person name="Kallberg Y."/>
            <person name="Tangrot J."/>
            <person name="Rosling A."/>
        </authorList>
    </citation>
    <scope>NUCLEOTIDE SEQUENCE</scope>
    <source>
        <strain evidence="1">CL356</strain>
    </source>
</reference>
<gene>
    <name evidence="1" type="ORF">ACOLOM_LOCUS10657</name>
</gene>
<dbReference type="Proteomes" id="UP000789525">
    <property type="component" value="Unassembled WGS sequence"/>
</dbReference>
<protein>
    <submittedName>
        <fullName evidence="1">4647_t:CDS:1</fullName>
    </submittedName>
</protein>
<comment type="caution">
    <text evidence="1">The sequence shown here is derived from an EMBL/GenBank/DDBJ whole genome shotgun (WGS) entry which is preliminary data.</text>
</comment>
<proteinExistence type="predicted"/>
<evidence type="ECO:0000313" key="2">
    <source>
        <dbReference type="Proteomes" id="UP000789525"/>
    </source>
</evidence>